<evidence type="ECO:0000256" key="2">
    <source>
        <dbReference type="SAM" id="MobiDB-lite"/>
    </source>
</evidence>
<accession>A0A9W8XDT3</accession>
<feature type="domain" description="Nephrocystin 3-like N-terminal" evidence="3">
    <location>
        <begin position="289"/>
        <end position="464"/>
    </location>
</feature>
<dbReference type="Proteomes" id="UP001140513">
    <property type="component" value="Unassembled WGS sequence"/>
</dbReference>
<proteinExistence type="predicted"/>
<dbReference type="InterPro" id="IPR027417">
    <property type="entry name" value="P-loop_NTPase"/>
</dbReference>
<dbReference type="RefSeq" id="XP_056067167.1">
    <property type="nucleotide sequence ID" value="XM_056220040.1"/>
</dbReference>
<keyword evidence="6" id="KW-1185">Reference proteome</keyword>
<feature type="compositionally biased region" description="Polar residues" evidence="2">
    <location>
        <begin position="172"/>
        <end position="197"/>
    </location>
</feature>
<dbReference type="SUPFAM" id="SSF52540">
    <property type="entry name" value="P-loop containing nucleoside triphosphate hydrolases"/>
    <property type="match status" value="1"/>
</dbReference>
<evidence type="ECO:0000313" key="5">
    <source>
        <dbReference type="EMBL" id="KAJ4347367.1"/>
    </source>
</evidence>
<dbReference type="GeneID" id="80914838"/>
<gene>
    <name evidence="5" type="ORF">N0V89_011308</name>
</gene>
<dbReference type="AlphaFoldDB" id="A0A9W8XDT3"/>
<dbReference type="PANTHER" id="PTHR10039">
    <property type="entry name" value="AMELOGENIN"/>
    <property type="match status" value="1"/>
</dbReference>
<dbReference type="PANTHER" id="PTHR10039:SF5">
    <property type="entry name" value="NACHT DOMAIN-CONTAINING PROTEIN"/>
    <property type="match status" value="1"/>
</dbReference>
<evidence type="ECO:0000259" key="3">
    <source>
        <dbReference type="Pfam" id="PF24883"/>
    </source>
</evidence>
<evidence type="ECO:0000256" key="1">
    <source>
        <dbReference type="ARBA" id="ARBA00022737"/>
    </source>
</evidence>
<dbReference type="Pfam" id="PF25053">
    <property type="entry name" value="DUF7791"/>
    <property type="match status" value="1"/>
</dbReference>
<dbReference type="OrthoDB" id="443402at2759"/>
<evidence type="ECO:0000259" key="4">
    <source>
        <dbReference type="Pfam" id="PF25053"/>
    </source>
</evidence>
<sequence>MAPSHSDLKQLATAVDDFISFGFALIRDIHGLKGAEGTSSTQNTWLEDSRSYYKRLGTRGPAKAGHEPNATEVKLQQQANACQELADSLINLLEGTSSVPELEKIIDLLRKALPEIEDEMFEILEALNDGSKELGLSLEASSLHDKVKTSGFGQAMRKPQEAPPPMPLLQPSDKSTFGSSSIEQIKNSRSTRPTSQFSAVDMFTSSKPKKAISPPTLLSEHDQVLATLKNKDRAHLVHEYLLESLSYSSMKDREEDVEQAHAHTFSWIFEPSTRSSPSLTDKDEQPMHESNDFLSWLSTDKLGGAYWVSGKPGSGKSTFMRYLYSHPATLDHLKTWAGGTPLTIASFFFWTSGSYDQRSQAGLIRYLLYQILEQHPELTAWTFPKWWLRSQDAKARVKTPIKWTVDDLMNGLSVCVERVVKTTKLCLFVDGLDEFDGQPEEVVKLFKELVVDFRGRIKVCLSSRPWGVFEDAFRGIPQFRLHDLTSAGMHRYVSDKLNGQLRIRQSMQQDPKTGRELQTEIVRRADGVFLWTTLAVRRLIESEDASVDGLKACLDTLPTDLDDLFHFLLFQSRSSKELEEQSRIFNIICAKEAVCDFTRDESARSMTAYQLRLAFWGNDTSLQGTIRQVTEIDAMESYEACKSQLSSLCADLLVLHSRDPIKARYSRLSSSRSTDRDPRILAESRIAYLHRTVRDFLLIPEVWEGIRARSEKDFDSHIDLLRSHALQLRVPLEEPSKHRRLDDWWPDIVLALTHARFSHPRHCTTQIRLLDELNTTLNWYWATKESDPLDNWARNAFGSYEERMKRKTPYHYPFLSLCAKFGLDSYLNAKLSTGKYGYQGGIPLLSHAIEFLFNRRKTVYPLTDPIVIESLLANGEDPNQLYQDLSGKKKTPWLLALQYSREADRRKWIKMHDTDETGTKRWVKVLIMFIEHGADPNALLIADGMDPAATALDVATILQEKYQTEGLSDLHRLLLARGAELEDN</sequence>
<dbReference type="InterPro" id="IPR056693">
    <property type="entry name" value="DUF7791"/>
</dbReference>
<dbReference type="Gene3D" id="3.40.50.300">
    <property type="entry name" value="P-loop containing nucleotide triphosphate hydrolases"/>
    <property type="match status" value="1"/>
</dbReference>
<feature type="region of interest" description="Disordered" evidence="2">
    <location>
        <begin position="153"/>
        <end position="197"/>
    </location>
</feature>
<comment type="caution">
    <text evidence="5">The sequence shown here is derived from an EMBL/GenBank/DDBJ whole genome shotgun (WGS) entry which is preliminary data.</text>
</comment>
<organism evidence="5 6">
    <name type="scientific">Didymosphaeria variabile</name>
    <dbReference type="NCBI Taxonomy" id="1932322"/>
    <lineage>
        <taxon>Eukaryota</taxon>
        <taxon>Fungi</taxon>
        <taxon>Dikarya</taxon>
        <taxon>Ascomycota</taxon>
        <taxon>Pezizomycotina</taxon>
        <taxon>Dothideomycetes</taxon>
        <taxon>Pleosporomycetidae</taxon>
        <taxon>Pleosporales</taxon>
        <taxon>Massarineae</taxon>
        <taxon>Didymosphaeriaceae</taxon>
        <taxon>Didymosphaeria</taxon>
    </lineage>
</organism>
<reference evidence="5" key="1">
    <citation type="submission" date="2022-10" db="EMBL/GenBank/DDBJ databases">
        <title>Tapping the CABI collections for fungal endophytes: first genome assemblies for Collariella, Neodidymelliopsis, Ascochyta clinopodiicola, Didymella pomorum, Didymosphaeria variabile, Neocosmospora piperis and Neocucurbitaria cava.</title>
        <authorList>
            <person name="Hill R."/>
        </authorList>
    </citation>
    <scope>NUCLEOTIDE SEQUENCE</scope>
    <source>
        <strain evidence="5">IMI 356815</strain>
    </source>
</reference>
<name>A0A9W8XDT3_9PLEO</name>
<keyword evidence="1" id="KW-0677">Repeat</keyword>
<protein>
    <recommendedName>
        <fullName evidence="7">NACHT domain-containing protein</fullName>
    </recommendedName>
</protein>
<dbReference type="Pfam" id="PF24883">
    <property type="entry name" value="NPHP3_N"/>
    <property type="match status" value="1"/>
</dbReference>
<dbReference type="InterPro" id="IPR056884">
    <property type="entry name" value="NPHP3-like_N"/>
</dbReference>
<evidence type="ECO:0008006" key="7">
    <source>
        <dbReference type="Google" id="ProtNLM"/>
    </source>
</evidence>
<feature type="domain" description="DUF7791" evidence="4">
    <location>
        <begin position="580"/>
        <end position="729"/>
    </location>
</feature>
<evidence type="ECO:0000313" key="6">
    <source>
        <dbReference type="Proteomes" id="UP001140513"/>
    </source>
</evidence>
<dbReference type="EMBL" id="JAPEUX010000008">
    <property type="protein sequence ID" value="KAJ4347367.1"/>
    <property type="molecule type" value="Genomic_DNA"/>
</dbReference>